<evidence type="ECO:0000256" key="7">
    <source>
        <dbReference type="SAM" id="Phobius"/>
    </source>
</evidence>
<dbReference type="InterPro" id="IPR029020">
    <property type="entry name" value="Ammonium/urea_transptr"/>
</dbReference>
<reference evidence="8 9" key="1">
    <citation type="journal article" date="2018" name="Mol. Plant">
        <title>The genome of Artemisia annua provides insight into the evolution of Asteraceae family and artemisinin biosynthesis.</title>
        <authorList>
            <person name="Shen Q."/>
            <person name="Zhang L."/>
            <person name="Liao Z."/>
            <person name="Wang S."/>
            <person name="Yan T."/>
            <person name="Shi P."/>
            <person name="Liu M."/>
            <person name="Fu X."/>
            <person name="Pan Q."/>
            <person name="Wang Y."/>
            <person name="Lv Z."/>
            <person name="Lu X."/>
            <person name="Zhang F."/>
            <person name="Jiang W."/>
            <person name="Ma Y."/>
            <person name="Chen M."/>
            <person name="Hao X."/>
            <person name="Li L."/>
            <person name="Tang Y."/>
            <person name="Lv G."/>
            <person name="Zhou Y."/>
            <person name="Sun X."/>
            <person name="Brodelius P.E."/>
            <person name="Rose J.K.C."/>
            <person name="Tang K."/>
        </authorList>
    </citation>
    <scope>NUCLEOTIDE SEQUENCE [LARGE SCALE GENOMIC DNA]</scope>
    <source>
        <strain evidence="9">cv. Huhao1</strain>
        <tissue evidence="8">Leaf</tissue>
    </source>
</reference>
<proteinExistence type="predicted"/>
<dbReference type="EMBL" id="PKPP01006996">
    <property type="protein sequence ID" value="PWA54672.1"/>
    <property type="molecule type" value="Genomic_DNA"/>
</dbReference>
<evidence type="ECO:0000256" key="2">
    <source>
        <dbReference type="ARBA" id="ARBA00022692"/>
    </source>
</evidence>
<dbReference type="PANTHER" id="PTHR31096">
    <property type="entry name" value="ACT DOMAIN-CONTAINING PROTEIN ACR4-RELATED"/>
    <property type="match status" value="1"/>
</dbReference>
<dbReference type="Gene3D" id="1.10.3430.10">
    <property type="entry name" value="Ammonium transporter AmtB like domains"/>
    <property type="match status" value="1"/>
</dbReference>
<evidence type="ECO:0000256" key="1">
    <source>
        <dbReference type="ARBA" id="ARBA00004141"/>
    </source>
</evidence>
<protein>
    <recommendedName>
        <fullName evidence="6">ACT domain-containing protein ACR</fullName>
    </recommendedName>
    <alternativeName>
        <fullName evidence="6">Protein ACT DOMAIN REPEATS</fullName>
    </alternativeName>
</protein>
<evidence type="ECO:0000313" key="9">
    <source>
        <dbReference type="Proteomes" id="UP000245207"/>
    </source>
</evidence>
<name>A0A2U1M077_ARTAN</name>
<feature type="transmembrane region" description="Helical" evidence="7">
    <location>
        <begin position="208"/>
        <end position="233"/>
    </location>
</feature>
<evidence type="ECO:0000256" key="5">
    <source>
        <dbReference type="ARBA" id="ARBA00023136"/>
    </source>
</evidence>
<evidence type="ECO:0000256" key="4">
    <source>
        <dbReference type="ARBA" id="ARBA00022989"/>
    </source>
</evidence>
<evidence type="ECO:0000256" key="6">
    <source>
        <dbReference type="RuleBase" id="RU369043"/>
    </source>
</evidence>
<sequence>MKKELKARRSHRICRTRRIHTYANLRTNKRHLNECQTNQESKFKKINPEKETYEAHYEPLTGTHMVLAKACSTRYVQAVLQQQMKDHRTHNRRHANERDYKKVEWVDDEGMESVEVSVLDCVAKDYMVITLRCKDRPKLLIDIVCTITDMQYVVYDGLVHTGQMEAYQLAILWMGITSVLMKRQDMNQILEMLWEYDLGRWDRKCGTFIAALFVIGWNLVSTTIILLVIKIFLPLRMPDHELMIGDDAVLGEEAYALWGDGEKYDPTRHGAIFGAPELEPNDRGNGAARGVIINL</sequence>
<keyword evidence="2 7" id="KW-0812">Transmembrane</keyword>
<comment type="subcellular location">
    <subcellularLocation>
        <location evidence="1">Membrane</location>
        <topology evidence="1">Multi-pass membrane protein</topology>
    </subcellularLocation>
</comment>
<dbReference type="Proteomes" id="UP000245207">
    <property type="component" value="Unassembled WGS sequence"/>
</dbReference>
<comment type="function">
    <text evidence="6">Binds amino acids.</text>
</comment>
<keyword evidence="4 7" id="KW-1133">Transmembrane helix</keyword>
<accession>A0A2U1M077</accession>
<dbReference type="STRING" id="35608.A0A2U1M077"/>
<comment type="caution">
    <text evidence="8">The sequence shown here is derived from an EMBL/GenBank/DDBJ whole genome shotgun (WGS) entry which is preliminary data.</text>
</comment>
<keyword evidence="5 7" id="KW-0472">Membrane</keyword>
<evidence type="ECO:0000256" key="3">
    <source>
        <dbReference type="ARBA" id="ARBA00022737"/>
    </source>
</evidence>
<dbReference type="OrthoDB" id="1741866at2759"/>
<keyword evidence="3 6" id="KW-0677">Repeat</keyword>
<keyword evidence="9" id="KW-1185">Reference proteome</keyword>
<dbReference type="GO" id="GO:0016597">
    <property type="term" value="F:amino acid binding"/>
    <property type="evidence" value="ECO:0007669"/>
    <property type="project" value="UniProtKB-UniRule"/>
</dbReference>
<dbReference type="PANTHER" id="PTHR31096:SF55">
    <property type="entry name" value="ACT DOMAIN-CONTAINING PROTEIN ACR6"/>
    <property type="match status" value="1"/>
</dbReference>
<evidence type="ECO:0000313" key="8">
    <source>
        <dbReference type="EMBL" id="PWA54672.1"/>
    </source>
</evidence>
<dbReference type="AlphaFoldDB" id="A0A2U1M077"/>
<organism evidence="8 9">
    <name type="scientific">Artemisia annua</name>
    <name type="common">Sweet wormwood</name>
    <dbReference type="NCBI Taxonomy" id="35608"/>
    <lineage>
        <taxon>Eukaryota</taxon>
        <taxon>Viridiplantae</taxon>
        <taxon>Streptophyta</taxon>
        <taxon>Embryophyta</taxon>
        <taxon>Tracheophyta</taxon>
        <taxon>Spermatophyta</taxon>
        <taxon>Magnoliopsida</taxon>
        <taxon>eudicotyledons</taxon>
        <taxon>Gunneridae</taxon>
        <taxon>Pentapetalae</taxon>
        <taxon>asterids</taxon>
        <taxon>campanulids</taxon>
        <taxon>Asterales</taxon>
        <taxon>Asteraceae</taxon>
        <taxon>Asteroideae</taxon>
        <taxon>Anthemideae</taxon>
        <taxon>Artemisiinae</taxon>
        <taxon>Artemisia</taxon>
    </lineage>
</organism>
<dbReference type="InterPro" id="IPR040217">
    <property type="entry name" value="ACR1-12"/>
</dbReference>
<gene>
    <name evidence="8" type="ORF">CTI12_AA433700</name>
</gene>
<dbReference type="GO" id="GO:0016020">
    <property type="term" value="C:membrane"/>
    <property type="evidence" value="ECO:0007669"/>
    <property type="project" value="UniProtKB-SubCell"/>
</dbReference>